<feature type="transmembrane region" description="Helical" evidence="7">
    <location>
        <begin position="22"/>
        <end position="47"/>
    </location>
</feature>
<name>Q472W2_CUPPJ</name>
<evidence type="ECO:0000256" key="4">
    <source>
        <dbReference type="ARBA" id="ARBA00022692"/>
    </source>
</evidence>
<dbReference type="Pfam" id="PF07681">
    <property type="entry name" value="DoxX"/>
    <property type="match status" value="1"/>
</dbReference>
<sequence length="139" mass="14937">MTTATISVTPTTVARLYSVGRALIGSLFLISGLMKMSSFAGYSAWIASAELPMPSLLLVLAMTIEIAGGLTLISGWNAKWGALLLAVFLVPTTLIFHGFWRADLADSWNQFNHILKNVAILGGMLVVFAIESSRGHEPK</sequence>
<feature type="transmembrane region" description="Helical" evidence="7">
    <location>
        <begin position="80"/>
        <end position="99"/>
    </location>
</feature>
<gene>
    <name evidence="8" type="ordered locus">Reut_A1200</name>
</gene>
<evidence type="ECO:0000256" key="2">
    <source>
        <dbReference type="ARBA" id="ARBA00006679"/>
    </source>
</evidence>
<evidence type="ECO:0000256" key="3">
    <source>
        <dbReference type="ARBA" id="ARBA00022475"/>
    </source>
</evidence>
<dbReference type="AlphaFoldDB" id="Q472W2"/>
<feature type="transmembrane region" description="Helical" evidence="7">
    <location>
        <begin position="111"/>
        <end position="130"/>
    </location>
</feature>
<evidence type="ECO:0000256" key="5">
    <source>
        <dbReference type="ARBA" id="ARBA00022989"/>
    </source>
</evidence>
<evidence type="ECO:0000313" key="8">
    <source>
        <dbReference type="EMBL" id="AAZ60571.1"/>
    </source>
</evidence>
<dbReference type="OrthoDB" id="9792760at2"/>
<dbReference type="PANTHER" id="PTHR33452:SF1">
    <property type="entry name" value="INNER MEMBRANE PROTEIN YPHA-RELATED"/>
    <property type="match status" value="1"/>
</dbReference>
<evidence type="ECO:0000256" key="7">
    <source>
        <dbReference type="SAM" id="Phobius"/>
    </source>
</evidence>
<keyword evidence="5 7" id="KW-1133">Transmembrane helix</keyword>
<keyword evidence="6 7" id="KW-0472">Membrane</keyword>
<dbReference type="GO" id="GO:0005886">
    <property type="term" value="C:plasma membrane"/>
    <property type="evidence" value="ECO:0007669"/>
    <property type="project" value="UniProtKB-SubCell"/>
</dbReference>
<accession>Q472W2</accession>
<dbReference type="eggNOG" id="COG2259">
    <property type="taxonomic scope" value="Bacteria"/>
</dbReference>
<keyword evidence="4 7" id="KW-0812">Transmembrane</keyword>
<organism evidence="8">
    <name type="scientific">Cupriavidus pinatubonensis (strain JMP 134 / LMG 1197)</name>
    <name type="common">Cupriavidus necator (strain JMP 134)</name>
    <dbReference type="NCBI Taxonomy" id="264198"/>
    <lineage>
        <taxon>Bacteria</taxon>
        <taxon>Pseudomonadati</taxon>
        <taxon>Pseudomonadota</taxon>
        <taxon>Betaproteobacteria</taxon>
        <taxon>Burkholderiales</taxon>
        <taxon>Burkholderiaceae</taxon>
        <taxon>Cupriavidus</taxon>
    </lineage>
</organism>
<dbReference type="KEGG" id="reu:Reut_A1200"/>
<dbReference type="HOGENOM" id="CLU_058421_8_1_4"/>
<proteinExistence type="inferred from homology"/>
<feature type="transmembrane region" description="Helical" evidence="7">
    <location>
        <begin position="53"/>
        <end position="73"/>
    </location>
</feature>
<keyword evidence="3" id="KW-1003">Cell membrane</keyword>
<dbReference type="EMBL" id="CP000090">
    <property type="protein sequence ID" value="AAZ60571.1"/>
    <property type="molecule type" value="Genomic_DNA"/>
</dbReference>
<protein>
    <submittedName>
        <fullName evidence="8">DoxX</fullName>
    </submittedName>
</protein>
<comment type="similarity">
    <text evidence="2">Belongs to the DoxX family.</text>
</comment>
<comment type="subcellular location">
    <subcellularLocation>
        <location evidence="1">Cell membrane</location>
        <topology evidence="1">Multi-pass membrane protein</topology>
    </subcellularLocation>
</comment>
<dbReference type="PANTHER" id="PTHR33452">
    <property type="entry name" value="OXIDOREDUCTASE CATD-RELATED"/>
    <property type="match status" value="1"/>
</dbReference>
<evidence type="ECO:0000256" key="1">
    <source>
        <dbReference type="ARBA" id="ARBA00004651"/>
    </source>
</evidence>
<dbReference type="InterPro" id="IPR032808">
    <property type="entry name" value="DoxX"/>
</dbReference>
<dbReference type="STRING" id="264198.Reut_A1200"/>
<dbReference type="InterPro" id="IPR051907">
    <property type="entry name" value="DoxX-like_oxidoreductase"/>
</dbReference>
<reference evidence="8" key="1">
    <citation type="submission" date="2005-08" db="EMBL/GenBank/DDBJ databases">
        <title>Complete sequence of Chromosome1 of Ralstonia eutropha JMP134.</title>
        <authorList>
            <person name="Copeland A."/>
            <person name="Lucas S."/>
            <person name="Lapidus A."/>
            <person name="Barry K."/>
            <person name="Detter J.C."/>
            <person name="Glavina T."/>
            <person name="Hammon N."/>
            <person name="Israni S."/>
            <person name="Pitluck S."/>
            <person name="Goltsman E."/>
            <person name="Martinez M."/>
            <person name="Schmutz J."/>
            <person name="Larimer F."/>
            <person name="Land M."/>
            <person name="Lykidis A."/>
            <person name="Richardson P."/>
        </authorList>
    </citation>
    <scope>NUCLEOTIDE SEQUENCE</scope>
    <source>
        <strain evidence="8">JMP134</strain>
    </source>
</reference>
<evidence type="ECO:0000256" key="6">
    <source>
        <dbReference type="ARBA" id="ARBA00023136"/>
    </source>
</evidence>